<evidence type="ECO:0000313" key="3">
    <source>
        <dbReference type="Proteomes" id="UP000005396"/>
    </source>
</evidence>
<dbReference type="HOGENOM" id="CLU_2933076_0_0_9"/>
<comment type="caution">
    <text evidence="2">The sequence shown here is derived from an EMBL/GenBank/DDBJ whole genome shotgun (WGS) entry which is preliminary data.</text>
</comment>
<proteinExistence type="predicted"/>
<protein>
    <submittedName>
        <fullName evidence="2">Uncharacterized protein</fullName>
    </submittedName>
</protein>
<reference evidence="2 3" key="1">
    <citation type="submission" date="2007-08" db="EMBL/GenBank/DDBJ databases">
        <authorList>
            <person name="Fulton L."/>
            <person name="Clifton S."/>
            <person name="Fulton B."/>
            <person name="Xu J."/>
            <person name="Minx P."/>
            <person name="Pepin K.H."/>
            <person name="Johnson M."/>
            <person name="Thiruvilangam P."/>
            <person name="Bhonagiri V."/>
            <person name="Nash W.E."/>
            <person name="Mardis E.R."/>
            <person name="Wilson R.K."/>
        </authorList>
    </citation>
    <scope>NUCLEOTIDE SEQUENCE [LARGE SCALE GENOMIC DNA]</scope>
    <source>
        <strain evidence="3">ATCC BAA-613 / DSM 15670 / CCUG 46953 / JCM 12243 / WAL 16351</strain>
    </source>
</reference>
<sequence>MEKINLIPSGKTLLKQPRMTVFIPAAITGAECRKHPDKKMRAALPPQKAALSHDQKPSHY</sequence>
<gene>
    <name evidence="2" type="ORF">CLOBOL_06067</name>
</gene>
<dbReference type="PaxDb" id="411902-CLOBOL_06067"/>
<accession>A8S2G3</accession>
<dbReference type="AlphaFoldDB" id="A8S2G3"/>
<evidence type="ECO:0000256" key="1">
    <source>
        <dbReference type="SAM" id="MobiDB-lite"/>
    </source>
</evidence>
<evidence type="ECO:0000313" key="2">
    <source>
        <dbReference type="EMBL" id="EDP13502.1"/>
    </source>
</evidence>
<dbReference type="EMBL" id="ABCC02000047">
    <property type="protein sequence ID" value="EDP13502.1"/>
    <property type="molecule type" value="Genomic_DNA"/>
</dbReference>
<reference evidence="2 3" key="2">
    <citation type="submission" date="2007-09" db="EMBL/GenBank/DDBJ databases">
        <title>Draft genome sequence of Clostridium bolteae (ATCC BAA-613).</title>
        <authorList>
            <person name="Sudarsanam P."/>
            <person name="Ley R."/>
            <person name="Guruge J."/>
            <person name="Turnbaugh P.J."/>
            <person name="Mahowald M."/>
            <person name="Liep D."/>
            <person name="Gordon J."/>
        </authorList>
    </citation>
    <scope>NUCLEOTIDE SEQUENCE [LARGE SCALE GENOMIC DNA]</scope>
    <source>
        <strain evidence="3">ATCC BAA-613 / DSM 15670 / CCUG 46953 / JCM 12243 / WAL 16351</strain>
    </source>
</reference>
<organism evidence="2 3">
    <name type="scientific">Enterocloster bolteae (strain ATCC BAA-613 / DSM 15670 / CCUG 46953 / JCM 12243 / WAL 16351)</name>
    <name type="common">Clostridium bolteae</name>
    <dbReference type="NCBI Taxonomy" id="411902"/>
    <lineage>
        <taxon>Bacteria</taxon>
        <taxon>Bacillati</taxon>
        <taxon>Bacillota</taxon>
        <taxon>Clostridia</taxon>
        <taxon>Lachnospirales</taxon>
        <taxon>Lachnospiraceae</taxon>
        <taxon>Enterocloster</taxon>
    </lineage>
</organism>
<name>A8S2G3_ENTBW</name>
<feature type="compositionally biased region" description="Basic and acidic residues" evidence="1">
    <location>
        <begin position="51"/>
        <end position="60"/>
    </location>
</feature>
<dbReference type="Proteomes" id="UP000005396">
    <property type="component" value="Unassembled WGS sequence"/>
</dbReference>
<feature type="region of interest" description="Disordered" evidence="1">
    <location>
        <begin position="33"/>
        <end position="60"/>
    </location>
</feature>